<evidence type="ECO:0000313" key="3">
    <source>
        <dbReference type="Proteomes" id="UP000543642"/>
    </source>
</evidence>
<feature type="transmembrane region" description="Helical" evidence="1">
    <location>
        <begin position="14"/>
        <end position="34"/>
    </location>
</feature>
<keyword evidence="3" id="KW-1185">Reference proteome</keyword>
<comment type="caution">
    <text evidence="2">The sequence shown here is derived from an EMBL/GenBank/DDBJ whole genome shotgun (WGS) entry which is preliminary data.</text>
</comment>
<dbReference type="Proteomes" id="UP000543642">
    <property type="component" value="Unassembled WGS sequence"/>
</dbReference>
<dbReference type="EMBL" id="JACHFW010000001">
    <property type="protein sequence ID" value="MBB5263297.1"/>
    <property type="molecule type" value="Genomic_DNA"/>
</dbReference>
<sequence>MNPSIDWKYFWDQLGTIIIITAVIIVFIVLWLIWRRVHDKKAVMDARVVKVRELTDAYPTMYVSRNSILAWGIRKIDVTFATYDPSGSPGEVVLRTPIRKAEKLVEGMKGRLCYRGTTFLSFFPDPDRSL</sequence>
<keyword evidence="1" id="KW-0472">Membrane</keyword>
<gene>
    <name evidence="2" type="ORF">HNP82_000391</name>
</gene>
<accession>A0A7W8H7R3</accession>
<dbReference type="RefSeq" id="WP_183770884.1">
    <property type="nucleotide sequence ID" value="NZ_JACHFW010000001.1"/>
</dbReference>
<reference evidence="2 3" key="1">
    <citation type="submission" date="2020-08" db="EMBL/GenBank/DDBJ databases">
        <title>Genomic Encyclopedia of Type Strains, Phase IV (KMG-IV): sequencing the most valuable type-strain genomes for metagenomic binning, comparative biology and taxonomic classification.</title>
        <authorList>
            <person name="Goeker M."/>
        </authorList>
    </citation>
    <scope>NUCLEOTIDE SEQUENCE [LARGE SCALE GENOMIC DNA]</scope>
    <source>
        <strain evidence="2 3">DSM 106146</strain>
    </source>
</reference>
<dbReference type="AlphaFoldDB" id="A0A7W8H7R3"/>
<evidence type="ECO:0000313" key="2">
    <source>
        <dbReference type="EMBL" id="MBB5263297.1"/>
    </source>
</evidence>
<keyword evidence="1" id="KW-1133">Transmembrane helix</keyword>
<organism evidence="2 3">
    <name type="scientific">Catenibacillus scindens</name>
    <dbReference type="NCBI Taxonomy" id="673271"/>
    <lineage>
        <taxon>Bacteria</taxon>
        <taxon>Bacillati</taxon>
        <taxon>Bacillota</taxon>
        <taxon>Clostridia</taxon>
        <taxon>Lachnospirales</taxon>
        <taxon>Lachnospiraceae</taxon>
        <taxon>Catenibacillus</taxon>
    </lineage>
</organism>
<evidence type="ECO:0000256" key="1">
    <source>
        <dbReference type="SAM" id="Phobius"/>
    </source>
</evidence>
<keyword evidence="1" id="KW-0812">Transmembrane</keyword>
<proteinExistence type="predicted"/>
<protein>
    <submittedName>
        <fullName evidence="2">Uncharacterized protein</fullName>
    </submittedName>
</protein>
<name>A0A7W8H7R3_9FIRM</name>